<proteinExistence type="predicted"/>
<keyword evidence="2" id="KW-1185">Reference proteome</keyword>
<dbReference type="EMBL" id="KK583326">
    <property type="protein sequence ID" value="KDO20014.1"/>
    <property type="molecule type" value="Genomic_DNA"/>
</dbReference>
<reference evidence="1 2" key="1">
    <citation type="journal article" date="2013" name="PLoS Genet.">
        <title>Distinctive expansion of potential virulence genes in the genome of the oomycete fish pathogen Saprolegnia parasitica.</title>
        <authorList>
            <person name="Jiang R.H."/>
            <person name="de Bruijn I."/>
            <person name="Haas B.J."/>
            <person name="Belmonte R."/>
            <person name="Lobach L."/>
            <person name="Christie J."/>
            <person name="van den Ackerveken G."/>
            <person name="Bottin A."/>
            <person name="Bulone V."/>
            <person name="Diaz-Moreno S.M."/>
            <person name="Dumas B."/>
            <person name="Fan L."/>
            <person name="Gaulin E."/>
            <person name="Govers F."/>
            <person name="Grenville-Briggs L.J."/>
            <person name="Horner N.R."/>
            <person name="Levin J.Z."/>
            <person name="Mammella M."/>
            <person name="Meijer H.J."/>
            <person name="Morris P."/>
            <person name="Nusbaum C."/>
            <person name="Oome S."/>
            <person name="Phillips A.J."/>
            <person name="van Rooyen D."/>
            <person name="Rzeszutek E."/>
            <person name="Saraiva M."/>
            <person name="Secombes C.J."/>
            <person name="Seidl M.F."/>
            <person name="Snel B."/>
            <person name="Stassen J.H."/>
            <person name="Sykes S."/>
            <person name="Tripathy S."/>
            <person name="van den Berg H."/>
            <person name="Vega-Arreguin J.C."/>
            <person name="Wawra S."/>
            <person name="Young S.K."/>
            <person name="Zeng Q."/>
            <person name="Dieguez-Uribeondo J."/>
            <person name="Russ C."/>
            <person name="Tyler B.M."/>
            <person name="van West P."/>
        </authorList>
    </citation>
    <scope>NUCLEOTIDE SEQUENCE [LARGE SCALE GENOMIC DNA]</scope>
    <source>
        <strain evidence="1 2">CBS 223.65</strain>
    </source>
</reference>
<gene>
    <name evidence="1" type="ORF">SPRG_14162</name>
</gene>
<dbReference type="AlphaFoldDB" id="A0A067BNC7"/>
<dbReference type="RefSeq" id="XP_012209250.1">
    <property type="nucleotide sequence ID" value="XM_012353860.1"/>
</dbReference>
<dbReference type="KEGG" id="spar:SPRG_14162"/>
<sequence length="127" mass="14308">MRYRLMAWYCRLQHIYSGRRVLGGSAYDLFSIDSRFRRMMTVGQNGTDCYVFGYDADNRLTEITRLSLLSRVDLTCFGLESGKRVRPDACVSPTTPAPSLAVGCVHLPRGNRGLDIEFGAEHSPWLA</sequence>
<organism evidence="1 2">
    <name type="scientific">Saprolegnia parasitica (strain CBS 223.65)</name>
    <dbReference type="NCBI Taxonomy" id="695850"/>
    <lineage>
        <taxon>Eukaryota</taxon>
        <taxon>Sar</taxon>
        <taxon>Stramenopiles</taxon>
        <taxon>Oomycota</taxon>
        <taxon>Saprolegniomycetes</taxon>
        <taxon>Saprolegniales</taxon>
        <taxon>Saprolegniaceae</taxon>
        <taxon>Saprolegnia</taxon>
    </lineage>
</organism>
<name>A0A067BNC7_SAPPC</name>
<dbReference type="GeneID" id="24135987"/>
<accession>A0A067BNC7</accession>
<dbReference type="VEuPathDB" id="FungiDB:SPRG_14162"/>
<protein>
    <submittedName>
        <fullName evidence="1">Uncharacterized protein</fullName>
    </submittedName>
</protein>
<evidence type="ECO:0000313" key="2">
    <source>
        <dbReference type="Proteomes" id="UP000030745"/>
    </source>
</evidence>
<evidence type="ECO:0000313" key="1">
    <source>
        <dbReference type="EMBL" id="KDO20014.1"/>
    </source>
</evidence>
<dbReference type="Proteomes" id="UP000030745">
    <property type="component" value="Unassembled WGS sequence"/>
</dbReference>